<proteinExistence type="inferred from homology"/>
<keyword evidence="5 9" id="KW-0812">Transmembrane</keyword>
<dbReference type="EMBL" id="SOEF01000034">
    <property type="protein sequence ID" value="TDX38589.1"/>
    <property type="molecule type" value="Genomic_DNA"/>
</dbReference>
<dbReference type="PANTHER" id="PTHR34040:SF2">
    <property type="entry name" value="FLAGELLAR BIOSYNTHETIC PROTEIN FLIQ"/>
    <property type="match status" value="1"/>
</dbReference>
<comment type="similarity">
    <text evidence="2 9">Belongs to the FliQ/MopD/SpaQ family.</text>
</comment>
<dbReference type="AlphaFoldDB" id="A0A1G6S6W3"/>
<evidence type="ECO:0000313" key="17">
    <source>
        <dbReference type="Proteomes" id="UP000324896"/>
    </source>
</evidence>
<dbReference type="EMBL" id="FMYT01000027">
    <property type="protein sequence ID" value="SDD11895.1"/>
    <property type="molecule type" value="Genomic_DNA"/>
</dbReference>
<evidence type="ECO:0000256" key="9">
    <source>
        <dbReference type="RuleBase" id="RU364090"/>
    </source>
</evidence>
<evidence type="ECO:0000256" key="6">
    <source>
        <dbReference type="ARBA" id="ARBA00022989"/>
    </source>
</evidence>
<organism evidence="10 17">
    <name type="scientific">Halanaerobium congolense</name>
    <dbReference type="NCBI Taxonomy" id="54121"/>
    <lineage>
        <taxon>Bacteria</taxon>
        <taxon>Bacillati</taxon>
        <taxon>Bacillota</taxon>
        <taxon>Clostridia</taxon>
        <taxon>Halanaerobiales</taxon>
        <taxon>Halanaerobiaceae</taxon>
        <taxon>Halanaerobium</taxon>
    </lineage>
</organism>
<reference evidence="11 14" key="1">
    <citation type="submission" date="2016-10" db="EMBL/GenBank/DDBJ databases">
        <authorList>
            <person name="de Groot N.N."/>
        </authorList>
    </citation>
    <scope>NUCLEOTIDE SEQUENCE [LARGE SCALE GENOMIC DNA]</scope>
    <source>
        <strain evidence="11 14">WG7</strain>
    </source>
</reference>
<comment type="subcellular location">
    <subcellularLocation>
        <location evidence="1 9">Cell membrane</location>
        <topology evidence="1">Multi-pass membrane protein</topology>
    </subcellularLocation>
    <subcellularLocation>
        <location evidence="9">Bacterial flagellum basal body</location>
    </subcellularLocation>
</comment>
<evidence type="ECO:0000256" key="1">
    <source>
        <dbReference type="ARBA" id="ARBA00004651"/>
    </source>
</evidence>
<dbReference type="PIRSF" id="PIRSF004669">
    <property type="entry name" value="FliQ"/>
    <property type="match status" value="1"/>
</dbReference>
<dbReference type="PRINTS" id="PR00952">
    <property type="entry name" value="TYPE3IMQPROT"/>
</dbReference>
<evidence type="ECO:0000256" key="7">
    <source>
        <dbReference type="ARBA" id="ARBA00023136"/>
    </source>
</evidence>
<keyword evidence="7 9" id="KW-0472">Membrane</keyword>
<evidence type="ECO:0000256" key="2">
    <source>
        <dbReference type="ARBA" id="ARBA00006156"/>
    </source>
</evidence>
<keyword evidence="4 9" id="KW-1003">Cell membrane</keyword>
<evidence type="ECO:0000313" key="13">
    <source>
        <dbReference type="EMBL" id="TDX38589.1"/>
    </source>
</evidence>
<evidence type="ECO:0000313" key="14">
    <source>
        <dbReference type="Proteomes" id="UP000198945"/>
    </source>
</evidence>
<name>A0A1G6S6W3_9FIRM</name>
<evidence type="ECO:0000313" key="15">
    <source>
        <dbReference type="Proteomes" id="UP000295472"/>
    </source>
</evidence>
<dbReference type="EMBL" id="FNEH01000002">
    <property type="protein sequence ID" value="SDI13465.1"/>
    <property type="molecule type" value="Genomic_DNA"/>
</dbReference>
<feature type="transmembrane region" description="Helical" evidence="9">
    <location>
        <begin position="14"/>
        <end position="37"/>
    </location>
</feature>
<keyword evidence="10" id="KW-0282">Flagellum</keyword>
<dbReference type="GO" id="GO:0009425">
    <property type="term" value="C:bacterial-type flagellum basal body"/>
    <property type="evidence" value="ECO:0007669"/>
    <property type="project" value="UniProtKB-SubCell"/>
</dbReference>
<reference evidence="10 17" key="2">
    <citation type="submission" date="2016-10" db="EMBL/GenBank/DDBJ databases">
        <authorList>
            <person name="Varghese N."/>
            <person name="Submissions S."/>
        </authorList>
    </citation>
    <scope>NUCLEOTIDE SEQUENCE [LARGE SCALE GENOMIC DNA]</scope>
    <source>
        <strain evidence="10 17">WG10</strain>
    </source>
</reference>
<sequence length="90" mass="9809">MGEAVVLDIGRESLYTVILVIMPVLGAGLITGLLVAIFQATTQIQEQTLAFVPKIFAVLASIGFFGPWIMTTVVEFVQELLQNIPLYLGR</sequence>
<dbReference type="EMBL" id="SOAA01000002">
    <property type="protein sequence ID" value="TDS34718.1"/>
    <property type="molecule type" value="Genomic_DNA"/>
</dbReference>
<dbReference type="Proteomes" id="UP000324896">
    <property type="component" value="Unassembled WGS sequence"/>
</dbReference>
<comment type="function">
    <text evidence="9">Role in flagellar biosynthesis.</text>
</comment>
<dbReference type="PANTHER" id="PTHR34040">
    <property type="entry name" value="FLAGELLAR BIOSYNTHETIC PROTEIN FLIQ"/>
    <property type="match status" value="1"/>
</dbReference>
<evidence type="ECO:0000313" key="16">
    <source>
        <dbReference type="Proteomes" id="UP000295758"/>
    </source>
</evidence>
<gene>
    <name evidence="9" type="primary">fliQ</name>
    <name evidence="12" type="ORF">BY453_102155</name>
    <name evidence="13" type="ORF">C7954_13437</name>
    <name evidence="10" type="ORF">SAMN04488597_12745</name>
    <name evidence="11" type="ORF">SAMN04515654_10219</name>
</gene>
<evidence type="ECO:0000313" key="12">
    <source>
        <dbReference type="EMBL" id="TDS34718.1"/>
    </source>
</evidence>
<dbReference type="InterPro" id="IPR006305">
    <property type="entry name" value="FliQ"/>
</dbReference>
<dbReference type="GO" id="GO:0009306">
    <property type="term" value="P:protein secretion"/>
    <property type="evidence" value="ECO:0007669"/>
    <property type="project" value="InterPro"/>
</dbReference>
<evidence type="ECO:0000256" key="8">
    <source>
        <dbReference type="ARBA" id="ARBA00023143"/>
    </source>
</evidence>
<dbReference type="GeneID" id="57013644"/>
<accession>A0A1G6S6W3</accession>
<evidence type="ECO:0000256" key="5">
    <source>
        <dbReference type="ARBA" id="ARBA00022692"/>
    </source>
</evidence>
<dbReference type="GO" id="GO:0044780">
    <property type="term" value="P:bacterial-type flagellum assembly"/>
    <property type="evidence" value="ECO:0007669"/>
    <property type="project" value="InterPro"/>
</dbReference>
<keyword evidence="10" id="KW-0966">Cell projection</keyword>
<evidence type="ECO:0000256" key="4">
    <source>
        <dbReference type="ARBA" id="ARBA00022475"/>
    </source>
</evidence>
<dbReference type="NCBIfam" id="TIGR01402">
    <property type="entry name" value="fliQ"/>
    <property type="match status" value="1"/>
</dbReference>
<dbReference type="Pfam" id="PF01313">
    <property type="entry name" value="Bac_export_3"/>
    <property type="match status" value="1"/>
</dbReference>
<keyword evidence="6 9" id="KW-1133">Transmembrane helix</keyword>
<keyword evidence="8 9" id="KW-0975">Bacterial flagellum</keyword>
<feature type="transmembrane region" description="Helical" evidence="9">
    <location>
        <begin position="49"/>
        <end position="70"/>
    </location>
</feature>
<evidence type="ECO:0000256" key="3">
    <source>
        <dbReference type="ARBA" id="ARBA00021718"/>
    </source>
</evidence>
<dbReference type="Proteomes" id="UP000198945">
    <property type="component" value="Unassembled WGS sequence"/>
</dbReference>
<protein>
    <recommendedName>
        <fullName evidence="3 9">Flagellar biosynthetic protein FliQ</fullName>
    </recommendedName>
</protein>
<dbReference type="GO" id="GO:0005886">
    <property type="term" value="C:plasma membrane"/>
    <property type="evidence" value="ECO:0007669"/>
    <property type="project" value="UniProtKB-SubCell"/>
</dbReference>
<reference evidence="13 15" key="4">
    <citation type="submission" date="2019-03" db="EMBL/GenBank/DDBJ databases">
        <title>Subsurface microbial communities from deep shales in Ohio and West Virginia, USA.</title>
        <authorList>
            <person name="Wrighton K."/>
        </authorList>
    </citation>
    <scope>NUCLEOTIDE SEQUENCE [LARGE SCALE GENOMIC DNA]</scope>
    <source>
        <strain evidence="13 15">DSMZ 11287</strain>
    </source>
</reference>
<evidence type="ECO:0000313" key="11">
    <source>
        <dbReference type="EMBL" id="SDI13465.1"/>
    </source>
</evidence>
<reference evidence="12 16" key="3">
    <citation type="submission" date="2019-03" db="EMBL/GenBank/DDBJ databases">
        <title>Deep subsurface shale carbon reservoir microbial communities from Ohio and West Virginia, USA.</title>
        <authorList>
            <person name="Wrighton K."/>
        </authorList>
    </citation>
    <scope>NUCLEOTIDE SEQUENCE [LARGE SCALE GENOMIC DNA]</scope>
    <source>
        <strain evidence="12 16">UTICA-S4D12</strain>
    </source>
</reference>
<dbReference type="InterPro" id="IPR002191">
    <property type="entry name" value="Bac_export_3"/>
</dbReference>
<evidence type="ECO:0000313" key="10">
    <source>
        <dbReference type="EMBL" id="SDD11895.1"/>
    </source>
</evidence>
<dbReference type="RefSeq" id="WP_089716288.1">
    <property type="nucleotide sequence ID" value="NZ_FMYT01000027.1"/>
</dbReference>
<keyword evidence="10" id="KW-0969">Cilium</keyword>
<dbReference type="Proteomes" id="UP000295758">
    <property type="component" value="Unassembled WGS sequence"/>
</dbReference>
<dbReference type="Proteomes" id="UP000295472">
    <property type="component" value="Unassembled WGS sequence"/>
</dbReference>